<keyword evidence="18" id="KW-1185">Reference proteome</keyword>
<dbReference type="InterPro" id="IPR000067">
    <property type="entry name" value="FlgMring_FliF"/>
</dbReference>
<keyword evidence="17" id="KW-0282">Flagellum</keyword>
<proteinExistence type="inferred from homology"/>
<dbReference type="InterPro" id="IPR045851">
    <property type="entry name" value="AMP-bd_C_sf"/>
</dbReference>
<evidence type="ECO:0000259" key="15">
    <source>
        <dbReference type="Pfam" id="PF01514"/>
    </source>
</evidence>
<feature type="domain" description="Flagellar M-ring N-terminal" evidence="15">
    <location>
        <begin position="55"/>
        <end position="230"/>
    </location>
</feature>
<feature type="transmembrane region" description="Helical" evidence="14">
    <location>
        <begin position="34"/>
        <end position="53"/>
    </location>
</feature>
<keyword evidence="6" id="KW-1003">Cell membrane</keyword>
<dbReference type="InterPro" id="IPR043427">
    <property type="entry name" value="YscJ/FliF"/>
</dbReference>
<feature type="domain" description="Flagellar M-ring C-terminal" evidence="16">
    <location>
        <begin position="260"/>
        <end position="445"/>
    </location>
</feature>
<keyword evidence="17" id="KW-0966">Cell projection</keyword>
<feature type="transmembrane region" description="Helical" evidence="14">
    <location>
        <begin position="473"/>
        <end position="491"/>
    </location>
</feature>
<keyword evidence="8 14" id="KW-1133">Transmembrane helix</keyword>
<comment type="subcellular location">
    <subcellularLocation>
        <location evidence="2 12">Bacterial flagellum basal body</location>
    </subcellularLocation>
    <subcellularLocation>
        <location evidence="3">Cell membrane</location>
        <topology evidence="3">Multi-pass membrane protein</topology>
    </subcellularLocation>
</comment>
<comment type="similarity">
    <text evidence="4 12">Belongs to the FliF family.</text>
</comment>
<reference evidence="17 18" key="1">
    <citation type="journal article" date="2020" name="Microorganisms">
        <title>Osmotic Adaptation and Compatible Solute Biosynthesis of Phototrophic Bacteria as Revealed from Genome Analyses.</title>
        <authorList>
            <person name="Imhoff J.F."/>
            <person name="Rahn T."/>
            <person name="Kunzel S."/>
            <person name="Keller A."/>
            <person name="Neulinger S.C."/>
        </authorList>
    </citation>
    <scope>NUCLEOTIDE SEQUENCE [LARGE SCALE GENOMIC DNA]</scope>
    <source>
        <strain evidence="17 18">DSM 25653</strain>
    </source>
</reference>
<dbReference type="InterPro" id="IPR013556">
    <property type="entry name" value="Flag_M-ring_C"/>
</dbReference>
<evidence type="ECO:0000256" key="5">
    <source>
        <dbReference type="ARBA" id="ARBA00017949"/>
    </source>
</evidence>
<protein>
    <recommendedName>
        <fullName evidence="5 12">Flagellar M-ring protein</fullName>
    </recommendedName>
</protein>
<keyword evidence="10 12" id="KW-0975">Bacterial flagellum</keyword>
<evidence type="ECO:0000256" key="11">
    <source>
        <dbReference type="ARBA" id="ARBA00025936"/>
    </source>
</evidence>
<dbReference type="PANTHER" id="PTHR30046:SF0">
    <property type="entry name" value="FLAGELLAR M-RING PROTEIN"/>
    <property type="match status" value="1"/>
</dbReference>
<comment type="caution">
    <text evidence="17">The sequence shown here is derived from an EMBL/GenBank/DDBJ whole genome shotgun (WGS) entry which is preliminary data.</text>
</comment>
<dbReference type="EMBL" id="NRRY01000009">
    <property type="protein sequence ID" value="MBK1618354.1"/>
    <property type="molecule type" value="Genomic_DNA"/>
</dbReference>
<accession>A0A9X0W7E8</accession>
<comment type="function">
    <text evidence="1 12">The M ring may be actively involved in energy transduction.</text>
</comment>
<feature type="region of interest" description="Disordered" evidence="13">
    <location>
        <begin position="280"/>
        <end position="365"/>
    </location>
</feature>
<gene>
    <name evidence="17" type="ORF">CKO42_07860</name>
</gene>
<evidence type="ECO:0000313" key="17">
    <source>
        <dbReference type="EMBL" id="MBK1618354.1"/>
    </source>
</evidence>
<dbReference type="PIRSF" id="PIRSF004862">
    <property type="entry name" value="FliF"/>
    <property type="match status" value="1"/>
</dbReference>
<keyword evidence="7 14" id="KW-0812">Transmembrane</keyword>
<dbReference type="AlphaFoldDB" id="A0A9X0W7E8"/>
<dbReference type="Pfam" id="PF08345">
    <property type="entry name" value="YscJ_FliF_C"/>
    <property type="match status" value="1"/>
</dbReference>
<dbReference type="Proteomes" id="UP001138768">
    <property type="component" value="Unassembled WGS sequence"/>
</dbReference>
<keyword evidence="17" id="KW-0969">Cilium</keyword>
<evidence type="ECO:0000256" key="14">
    <source>
        <dbReference type="SAM" id="Phobius"/>
    </source>
</evidence>
<dbReference type="GO" id="GO:0003774">
    <property type="term" value="F:cytoskeletal motor activity"/>
    <property type="evidence" value="ECO:0007669"/>
    <property type="project" value="InterPro"/>
</dbReference>
<evidence type="ECO:0000256" key="9">
    <source>
        <dbReference type="ARBA" id="ARBA00023136"/>
    </source>
</evidence>
<dbReference type="GO" id="GO:0009431">
    <property type="term" value="C:bacterial-type flagellum basal body, MS ring"/>
    <property type="evidence" value="ECO:0007669"/>
    <property type="project" value="InterPro"/>
</dbReference>
<dbReference type="PANTHER" id="PTHR30046">
    <property type="entry name" value="FLAGELLAR M-RING PROTEIN"/>
    <property type="match status" value="1"/>
</dbReference>
<evidence type="ECO:0000259" key="16">
    <source>
        <dbReference type="Pfam" id="PF08345"/>
    </source>
</evidence>
<feature type="compositionally biased region" description="Acidic residues" evidence="13">
    <location>
        <begin position="339"/>
        <end position="353"/>
    </location>
</feature>
<keyword evidence="9 14" id="KW-0472">Membrane</keyword>
<dbReference type="Gene3D" id="3.30.300.30">
    <property type="match status" value="1"/>
</dbReference>
<evidence type="ECO:0000256" key="6">
    <source>
        <dbReference type="ARBA" id="ARBA00022475"/>
    </source>
</evidence>
<dbReference type="NCBIfam" id="TIGR00206">
    <property type="entry name" value="fliF"/>
    <property type="match status" value="1"/>
</dbReference>
<evidence type="ECO:0000256" key="2">
    <source>
        <dbReference type="ARBA" id="ARBA00004117"/>
    </source>
</evidence>
<evidence type="ECO:0000256" key="7">
    <source>
        <dbReference type="ARBA" id="ARBA00022692"/>
    </source>
</evidence>
<dbReference type="GO" id="GO:0071973">
    <property type="term" value="P:bacterial-type flagellum-dependent cell motility"/>
    <property type="evidence" value="ECO:0007669"/>
    <property type="project" value="InterPro"/>
</dbReference>
<dbReference type="Pfam" id="PF01514">
    <property type="entry name" value="YscJ_FliF"/>
    <property type="match status" value="1"/>
</dbReference>
<dbReference type="InterPro" id="IPR006182">
    <property type="entry name" value="FliF_N_dom"/>
</dbReference>
<dbReference type="RefSeq" id="WP_200241658.1">
    <property type="nucleotide sequence ID" value="NZ_NRRY01000009.1"/>
</dbReference>
<organism evidence="17 18">
    <name type="scientific">Lamprobacter modestohalophilus</name>
    <dbReference type="NCBI Taxonomy" id="1064514"/>
    <lineage>
        <taxon>Bacteria</taxon>
        <taxon>Pseudomonadati</taxon>
        <taxon>Pseudomonadota</taxon>
        <taxon>Gammaproteobacteria</taxon>
        <taxon>Chromatiales</taxon>
        <taxon>Chromatiaceae</taxon>
        <taxon>Lamprobacter</taxon>
    </lineage>
</organism>
<evidence type="ECO:0000256" key="3">
    <source>
        <dbReference type="ARBA" id="ARBA00004651"/>
    </source>
</evidence>
<evidence type="ECO:0000256" key="4">
    <source>
        <dbReference type="ARBA" id="ARBA00007971"/>
    </source>
</evidence>
<dbReference type="PRINTS" id="PR01009">
    <property type="entry name" value="FLGMRINGFLIF"/>
</dbReference>
<evidence type="ECO:0000256" key="13">
    <source>
        <dbReference type="SAM" id="MobiDB-lite"/>
    </source>
</evidence>
<evidence type="ECO:0000256" key="1">
    <source>
        <dbReference type="ARBA" id="ARBA00003820"/>
    </source>
</evidence>
<evidence type="ECO:0000256" key="10">
    <source>
        <dbReference type="ARBA" id="ARBA00023143"/>
    </source>
</evidence>
<sequence>MSEETRVNGENSGGADAGGPLQRLPALLRANQPLALLIAGAALVAVVTALFLWTRAPDYRVLFSNLSEADGGRIISELDTRQVPYQFSQGGQALLVPADQVHSLRLQLAEQGLPRGGNVGFELMDTQAFGISQFAEQVNFQRSLEGELSRSIESLGAVEEARVHLAMARPSVFVREREPAKASVVLTLFGGRSLSEEQVSAIRHLVASSVPELSADEVTIVDQRGQMLSQDPKPNDLDATLLIYRDEVERAYQRRIENILAPIFGRDRVRAQVSAQIDFSQREETSERFAPNQAPNEAAVRSRQSNLSYNGDEESAGGIPGALSNSPPGVAGSPIELPLPDDADADQANDEDAAPPKEPISLERDDVVNFEVDRSVAHVRKERGIIERVSAAVVVDYRIERNDAGELESVALSAEELEQVASLARQAIGFSAERGDSIEVVNSPFSRFDAEADMAWWQDPELIKVMTLIGEPLMWFIVLLFGYLLVLRPFIKHHTRPPELAAATPEGLNVEVGDEEGAEGAFEDDEEPYQRPRRNKALGYQQKLAELRQTARENPHIVALIVRNWLKNEQ</sequence>
<evidence type="ECO:0000256" key="12">
    <source>
        <dbReference type="PIRNR" id="PIRNR004862"/>
    </source>
</evidence>
<name>A0A9X0W7E8_9GAMM</name>
<evidence type="ECO:0000256" key="8">
    <source>
        <dbReference type="ARBA" id="ARBA00022989"/>
    </source>
</evidence>
<dbReference type="GO" id="GO:0005886">
    <property type="term" value="C:plasma membrane"/>
    <property type="evidence" value="ECO:0007669"/>
    <property type="project" value="UniProtKB-SubCell"/>
</dbReference>
<evidence type="ECO:0000313" key="18">
    <source>
        <dbReference type="Proteomes" id="UP001138768"/>
    </source>
</evidence>
<comment type="subunit">
    <text evidence="11">The basal body constitutes a major portion of the flagellar organelle and consists of four rings (L,P,S, and M) mounted on a central rod. The M ring is integral to the inner membrane of the cell and may be connected to the flagellar rod via the S ring. The S (supramembrane ring) lies just distal to the M ring. The L and P rings lie in the outer membrane and the periplasmic space, respectively.</text>
</comment>